<evidence type="ECO:0000256" key="1">
    <source>
        <dbReference type="SAM" id="MobiDB-lite"/>
    </source>
</evidence>
<dbReference type="RefSeq" id="WP_344176446.1">
    <property type="nucleotide sequence ID" value="NZ_BAAANC010000002.1"/>
</dbReference>
<dbReference type="InterPro" id="IPR011047">
    <property type="entry name" value="Quinoprotein_ADH-like_sf"/>
</dbReference>
<comment type="caution">
    <text evidence="3">The sequence shown here is derived from an EMBL/GenBank/DDBJ whole genome shotgun (WGS) entry which is preliminary data.</text>
</comment>
<gene>
    <name evidence="3" type="ORF">GCM10009741_41920</name>
</gene>
<dbReference type="EMBL" id="BAAANC010000002">
    <property type="protein sequence ID" value="GAA1535090.1"/>
    <property type="molecule type" value="Genomic_DNA"/>
</dbReference>
<accession>A0ABP4M0H6</accession>
<dbReference type="SUPFAM" id="SSF50998">
    <property type="entry name" value="Quinoprotein alcohol dehydrogenase-like"/>
    <property type="match status" value="1"/>
</dbReference>
<keyword evidence="2" id="KW-0732">Signal</keyword>
<evidence type="ECO:0000313" key="3">
    <source>
        <dbReference type="EMBL" id="GAA1535090.1"/>
    </source>
</evidence>
<feature type="region of interest" description="Disordered" evidence="1">
    <location>
        <begin position="28"/>
        <end position="64"/>
    </location>
</feature>
<reference evidence="4" key="1">
    <citation type="journal article" date="2019" name="Int. J. Syst. Evol. Microbiol.">
        <title>The Global Catalogue of Microorganisms (GCM) 10K type strain sequencing project: providing services to taxonomists for standard genome sequencing and annotation.</title>
        <authorList>
            <consortium name="The Broad Institute Genomics Platform"/>
            <consortium name="The Broad Institute Genome Sequencing Center for Infectious Disease"/>
            <person name="Wu L."/>
            <person name="Ma J."/>
        </authorList>
    </citation>
    <scope>NUCLEOTIDE SEQUENCE [LARGE SCALE GENOMIC DNA]</scope>
    <source>
        <strain evidence="4">JCM 14303</strain>
    </source>
</reference>
<proteinExistence type="predicted"/>
<name>A0ABP4M0H6_9ACTN</name>
<evidence type="ECO:0000256" key="2">
    <source>
        <dbReference type="SAM" id="SignalP"/>
    </source>
</evidence>
<evidence type="ECO:0008006" key="5">
    <source>
        <dbReference type="Google" id="ProtNLM"/>
    </source>
</evidence>
<sequence length="374" mass="38872">MAGRNTRLVVLVTAVAVAAVAIGGVVATSQGPDSDDDPGSASPLAVKTGSAGTPSSEPVSTGPVKVKVPLATLKTGREPQVPYSVGREIRGGAGGPVVVPGSASVMEFTRMGEEAFAVLSTNQGTSELLKLKITGDREHVPDVVSVRGTDDQSAVAYSTQPRGKNELNVAGSTVYSQDSSGTVDKLVVRGLWSVRVLAYIDGVVYYRASPTDEAVSWKLYAWKPGEATAKVIPTPGSPTAISPDGKLVALLTAPGEYRACSTVNELATGRSLWRTCEFQIQSFTPDGRTAIATPPYDDGWAGASVAALDTGDGTLLRQWSGANFVSSLAEDDQHVLMLIDDRESMPRGVLRCTITSGACESAIPLGPIRIGLGN</sequence>
<keyword evidence="4" id="KW-1185">Reference proteome</keyword>
<organism evidence="3 4">
    <name type="scientific">Kribbella lupini</name>
    <dbReference type="NCBI Taxonomy" id="291602"/>
    <lineage>
        <taxon>Bacteria</taxon>
        <taxon>Bacillati</taxon>
        <taxon>Actinomycetota</taxon>
        <taxon>Actinomycetes</taxon>
        <taxon>Propionibacteriales</taxon>
        <taxon>Kribbellaceae</taxon>
        <taxon>Kribbella</taxon>
    </lineage>
</organism>
<evidence type="ECO:0000313" key="4">
    <source>
        <dbReference type="Proteomes" id="UP001500363"/>
    </source>
</evidence>
<feature type="signal peptide" evidence="2">
    <location>
        <begin position="1"/>
        <end position="23"/>
    </location>
</feature>
<feature type="compositionally biased region" description="Polar residues" evidence="1">
    <location>
        <begin position="50"/>
        <end position="59"/>
    </location>
</feature>
<feature type="chain" id="PRO_5046849282" description="WD40 repeat protein" evidence="2">
    <location>
        <begin position="24"/>
        <end position="374"/>
    </location>
</feature>
<protein>
    <recommendedName>
        <fullName evidence="5">WD40 repeat protein</fullName>
    </recommendedName>
</protein>
<dbReference type="Proteomes" id="UP001500363">
    <property type="component" value="Unassembled WGS sequence"/>
</dbReference>